<proteinExistence type="predicted"/>
<evidence type="ECO:0000313" key="1">
    <source>
        <dbReference type="EMBL" id="VDM31996.1"/>
    </source>
</evidence>
<protein>
    <submittedName>
        <fullName evidence="3">Secreted protein</fullName>
    </submittedName>
</protein>
<accession>A0A0R3X2R8</accession>
<dbReference type="AlphaFoldDB" id="A0A0R3X2R8"/>
<name>A0A0R3X2R8_HYDTA</name>
<dbReference type="WBParaSite" id="TTAC_0000760401-mRNA-1">
    <property type="protein sequence ID" value="TTAC_0000760401-mRNA-1"/>
    <property type="gene ID" value="TTAC_0000760401"/>
</dbReference>
<reference evidence="3" key="1">
    <citation type="submission" date="2017-02" db="UniProtKB">
        <authorList>
            <consortium name="WormBaseParasite"/>
        </authorList>
    </citation>
    <scope>IDENTIFICATION</scope>
</reference>
<evidence type="ECO:0000313" key="2">
    <source>
        <dbReference type="Proteomes" id="UP000274429"/>
    </source>
</evidence>
<gene>
    <name evidence="1" type="ORF">TTAC_LOCUS7589</name>
</gene>
<evidence type="ECO:0000313" key="3">
    <source>
        <dbReference type="WBParaSite" id="TTAC_0000760401-mRNA-1"/>
    </source>
</evidence>
<organism evidence="3">
    <name type="scientific">Hydatigena taeniaeformis</name>
    <name type="common">Feline tapeworm</name>
    <name type="synonym">Taenia taeniaeformis</name>
    <dbReference type="NCBI Taxonomy" id="6205"/>
    <lineage>
        <taxon>Eukaryota</taxon>
        <taxon>Metazoa</taxon>
        <taxon>Spiralia</taxon>
        <taxon>Lophotrochozoa</taxon>
        <taxon>Platyhelminthes</taxon>
        <taxon>Cestoda</taxon>
        <taxon>Eucestoda</taxon>
        <taxon>Cyclophyllidea</taxon>
        <taxon>Taeniidae</taxon>
        <taxon>Hydatigera</taxon>
    </lineage>
</organism>
<dbReference type="EMBL" id="UYWX01020386">
    <property type="protein sequence ID" value="VDM31996.1"/>
    <property type="molecule type" value="Genomic_DNA"/>
</dbReference>
<sequence length="68" mass="7393">MLPCLPFACLKTAGTTVLRPMALKLVSKLQVGFDQSTKPSINQWNAKFDLPPLLLLLGSNRAVAINLN</sequence>
<reference evidence="1 2" key="2">
    <citation type="submission" date="2018-11" db="EMBL/GenBank/DDBJ databases">
        <authorList>
            <consortium name="Pathogen Informatics"/>
        </authorList>
    </citation>
    <scope>NUCLEOTIDE SEQUENCE [LARGE SCALE GENOMIC DNA]</scope>
</reference>
<keyword evidence="2" id="KW-1185">Reference proteome</keyword>
<dbReference type="Proteomes" id="UP000274429">
    <property type="component" value="Unassembled WGS sequence"/>
</dbReference>